<comment type="caution">
    <text evidence="13">The sequence shown here is derived from an EMBL/GenBank/DDBJ whole genome shotgun (WGS) entry which is preliminary data.</text>
</comment>
<evidence type="ECO:0000256" key="10">
    <source>
        <dbReference type="RuleBase" id="RU361169"/>
    </source>
</evidence>
<evidence type="ECO:0000256" key="8">
    <source>
        <dbReference type="ARBA" id="ARBA00023316"/>
    </source>
</evidence>
<evidence type="ECO:0000256" key="6">
    <source>
        <dbReference type="ARBA" id="ARBA00022801"/>
    </source>
</evidence>
<evidence type="ECO:0000256" key="7">
    <source>
        <dbReference type="ARBA" id="ARBA00023295"/>
    </source>
</evidence>
<dbReference type="InterPro" id="IPR036075">
    <property type="entry name" value="ARMT-1-like_metal-bd_sf"/>
</dbReference>
<dbReference type="InterPro" id="IPR012334">
    <property type="entry name" value="Pectin_lyas_fold"/>
</dbReference>
<dbReference type="GO" id="GO:0005975">
    <property type="term" value="P:carbohydrate metabolic process"/>
    <property type="evidence" value="ECO:0007669"/>
    <property type="project" value="InterPro"/>
</dbReference>
<evidence type="ECO:0000259" key="12">
    <source>
        <dbReference type="Pfam" id="PF01937"/>
    </source>
</evidence>
<dbReference type="EMBL" id="JAATIQ010000290">
    <property type="protein sequence ID" value="KAF4363916.1"/>
    <property type="molecule type" value="Genomic_DNA"/>
</dbReference>
<dbReference type="GO" id="GO:0071555">
    <property type="term" value="P:cell wall organization"/>
    <property type="evidence" value="ECO:0007669"/>
    <property type="project" value="UniProtKB-KW"/>
</dbReference>
<evidence type="ECO:0000313" key="13">
    <source>
        <dbReference type="EMBL" id="KAF4363916.1"/>
    </source>
</evidence>
<dbReference type="InterPro" id="IPR035073">
    <property type="entry name" value="At2g17340_3_helix_bundle"/>
</dbReference>
<accession>A0A7J6EZY1</accession>
<dbReference type="InterPro" id="IPR002791">
    <property type="entry name" value="ARMT1-like_metal-bd"/>
</dbReference>
<name>A0A7J6EZY1_CANSA</name>
<dbReference type="Pfam" id="PF01937">
    <property type="entry name" value="ARMT1-like_dom"/>
    <property type="match status" value="1"/>
</dbReference>
<dbReference type="PROSITE" id="PS00502">
    <property type="entry name" value="POLYGALACTURONASE"/>
    <property type="match status" value="1"/>
</dbReference>
<dbReference type="AlphaFoldDB" id="A0A7J6EZY1"/>
<keyword evidence="5" id="KW-0964">Secreted</keyword>
<dbReference type="SUPFAM" id="SSF51126">
    <property type="entry name" value="Pectin lyase-like"/>
    <property type="match status" value="1"/>
</dbReference>
<comment type="similarity">
    <text evidence="3 10">Belongs to the glycosyl hydrolase 28 family.</text>
</comment>
<evidence type="ECO:0000256" key="3">
    <source>
        <dbReference type="ARBA" id="ARBA00008834"/>
    </source>
</evidence>
<keyword evidence="11" id="KW-1133">Transmembrane helix</keyword>
<dbReference type="Proteomes" id="UP000583929">
    <property type="component" value="Unassembled WGS sequence"/>
</dbReference>
<dbReference type="SMART" id="SM00710">
    <property type="entry name" value="PbH1"/>
    <property type="match status" value="4"/>
</dbReference>
<evidence type="ECO:0000256" key="4">
    <source>
        <dbReference type="ARBA" id="ARBA00022512"/>
    </source>
</evidence>
<dbReference type="Gene3D" id="1.20.1700.10">
    <property type="entry name" value="AF1104-like"/>
    <property type="match status" value="1"/>
</dbReference>
<keyword evidence="6 10" id="KW-0378">Hydrolase</keyword>
<comment type="subcellular location">
    <subcellularLocation>
        <location evidence="2">Secreted</location>
        <location evidence="2">Cell wall</location>
    </subcellularLocation>
</comment>
<dbReference type="InterPro" id="IPR006626">
    <property type="entry name" value="PbH1"/>
</dbReference>
<dbReference type="FunFam" id="1.20.1700.10:FF:000003">
    <property type="entry name" value="Pantothenate kinase 4"/>
    <property type="match status" value="1"/>
</dbReference>
<dbReference type="Gene3D" id="2.160.20.10">
    <property type="entry name" value="Single-stranded right-handed beta-helix, Pectin lyase-like"/>
    <property type="match status" value="1"/>
</dbReference>
<feature type="transmembrane region" description="Helical" evidence="11">
    <location>
        <begin position="7"/>
        <end position="27"/>
    </location>
</feature>
<protein>
    <recommendedName>
        <fullName evidence="12">Damage-control phosphatase ARMT1-like metal-binding domain-containing protein</fullName>
    </recommendedName>
</protein>
<organism evidence="13 14">
    <name type="scientific">Cannabis sativa</name>
    <name type="common">Hemp</name>
    <name type="synonym">Marijuana</name>
    <dbReference type="NCBI Taxonomy" id="3483"/>
    <lineage>
        <taxon>Eukaryota</taxon>
        <taxon>Viridiplantae</taxon>
        <taxon>Streptophyta</taxon>
        <taxon>Embryophyta</taxon>
        <taxon>Tracheophyta</taxon>
        <taxon>Spermatophyta</taxon>
        <taxon>Magnoliopsida</taxon>
        <taxon>eudicotyledons</taxon>
        <taxon>Gunneridae</taxon>
        <taxon>Pentapetalae</taxon>
        <taxon>rosids</taxon>
        <taxon>fabids</taxon>
        <taxon>Rosales</taxon>
        <taxon>Cannabaceae</taxon>
        <taxon>Cannabis</taxon>
    </lineage>
</organism>
<dbReference type="PANTHER" id="PTHR31375">
    <property type="match status" value="1"/>
</dbReference>
<dbReference type="FunFam" id="3.40.50.10880:FF:000004">
    <property type="entry name" value="Pantothenate kinase"/>
    <property type="match status" value="1"/>
</dbReference>
<dbReference type="FunFam" id="2.160.20.10:FF:000004">
    <property type="entry name" value="Pectin lyase-like superfamily protein"/>
    <property type="match status" value="1"/>
</dbReference>
<sequence>MCNIMSLHFGTKLFLMLFMFCYLNVFVSTRELSKTKALSFEFNVISFGAEADGQTDDTHAFVSAWEKACESKGRVELLVPKGTYLIGPINSVLLCSFDWFLCLQGYLKASTELFKYDSGGGWIEFRWLEGLILTGGGTFDGQGVKAWPYNNCLQDSNCRILPTSVKFMGTNKTLVQDITSINSMFFHIALVGCNNFIGSKIKITAPEDSPNTDGIHIERSSHVYVSHSRIGTGDDCISIGQGNSHVAITNISCGPGHGISVGSLGKYPNEEDVSGLVVKDCIMTGTSNGIRIKTWPNSPGSSAATNMTFKNIVMNNVSNPIIIDQSYCPSLSCSSKAPSRVKLSDIYFKNIRGTSSSEVAVSLECSRGFPCQNIYLEDVHLNLSSGDKSSTSLFWFGFGSKPEMESAAELVAFPLLITPIDSNYRACTIPYRFPSDNPRKPTPTELAWIDLFLNSIPSFKKRAESDSTVPDAPIQAEKFAQRYSELLEDFKKDPESHGGPPDCILLCRLREQILRELGFRDIFKKVKAILYIPFKCLIKRIFCCKMEQDEENAKAISLFENVVRINDAIEDEGKRLDNLVRGIFAGNIFDLGSAQLAEVFSKDGMSFLASCQNLVPRPWVIDDLDAFKTKWSKTSWKKAIIFVDNSGADIILGILPFARELLRRGTQVVLAANDLPSINDVTYPELIEIVAKLKDDNGQLLGVDTSNLLIANSGNDLPVIDLTCVSQELAFMASDADLVIMEGMGRGIETNLYAQFKCDSLKIGMVKHPEVAQFLGGRLYDCVFKYNEAQS</sequence>
<dbReference type="Gene3D" id="3.40.50.10880">
    <property type="entry name" value="Uncharacterised protein PF01937, DUF89, domain 3"/>
    <property type="match status" value="1"/>
</dbReference>
<keyword evidence="8" id="KW-0961">Cell wall biogenesis/degradation</keyword>
<keyword evidence="11" id="KW-0812">Transmembrane</keyword>
<evidence type="ECO:0000256" key="5">
    <source>
        <dbReference type="ARBA" id="ARBA00022525"/>
    </source>
</evidence>
<feature type="domain" description="Damage-control phosphatase ARMT1-like metal-binding" evidence="12">
    <location>
        <begin position="549"/>
        <end position="783"/>
    </location>
</feature>
<proteinExistence type="inferred from homology"/>
<evidence type="ECO:0000256" key="11">
    <source>
        <dbReference type="SAM" id="Phobius"/>
    </source>
</evidence>
<dbReference type="GO" id="GO:0004650">
    <property type="term" value="F:polygalacturonase activity"/>
    <property type="evidence" value="ECO:0007669"/>
    <property type="project" value="InterPro"/>
</dbReference>
<dbReference type="InterPro" id="IPR011050">
    <property type="entry name" value="Pectin_lyase_fold/virulence"/>
</dbReference>
<dbReference type="SUPFAM" id="SSF111321">
    <property type="entry name" value="AF1104-like"/>
    <property type="match status" value="1"/>
</dbReference>
<keyword evidence="14" id="KW-1185">Reference proteome</keyword>
<dbReference type="Pfam" id="PF00295">
    <property type="entry name" value="Glyco_hydro_28"/>
    <property type="match status" value="1"/>
</dbReference>
<reference evidence="13 14" key="1">
    <citation type="journal article" date="2020" name="bioRxiv">
        <title>Sequence and annotation of 42 cannabis genomes reveals extensive copy number variation in cannabinoid synthesis and pathogen resistance genes.</title>
        <authorList>
            <person name="Mckernan K.J."/>
            <person name="Helbert Y."/>
            <person name="Kane L.T."/>
            <person name="Ebling H."/>
            <person name="Zhang L."/>
            <person name="Liu B."/>
            <person name="Eaton Z."/>
            <person name="Mclaughlin S."/>
            <person name="Kingan S."/>
            <person name="Baybayan P."/>
            <person name="Concepcion G."/>
            <person name="Jordan M."/>
            <person name="Riva A."/>
            <person name="Barbazuk W."/>
            <person name="Harkins T."/>
        </authorList>
    </citation>
    <scope>NUCLEOTIDE SEQUENCE [LARGE SCALE GENOMIC DNA]</scope>
    <source>
        <strain evidence="14">cv. Jamaican Lion 4</strain>
        <tissue evidence="13">Leaf</tissue>
    </source>
</reference>
<keyword evidence="11" id="KW-0472">Membrane</keyword>
<evidence type="ECO:0000256" key="2">
    <source>
        <dbReference type="ARBA" id="ARBA00004191"/>
    </source>
</evidence>
<dbReference type="InterPro" id="IPR000743">
    <property type="entry name" value="Glyco_hydro_28"/>
</dbReference>
<gene>
    <name evidence="13" type="ORF">G4B88_004216</name>
</gene>
<evidence type="ECO:0000313" key="14">
    <source>
        <dbReference type="Proteomes" id="UP000583929"/>
    </source>
</evidence>
<evidence type="ECO:0000256" key="1">
    <source>
        <dbReference type="ARBA" id="ARBA00001967"/>
    </source>
</evidence>
<keyword evidence="4" id="KW-0134">Cell wall</keyword>
<feature type="active site" evidence="9">
    <location>
        <position position="257"/>
    </location>
</feature>
<evidence type="ECO:0000256" key="9">
    <source>
        <dbReference type="PROSITE-ProRule" id="PRU10052"/>
    </source>
</evidence>
<comment type="cofactor">
    <cofactor evidence="1">
        <name>Ni(2+)</name>
        <dbReference type="ChEBI" id="CHEBI:49786"/>
    </cofactor>
</comment>
<keyword evidence="7 10" id="KW-0326">Glycosidase</keyword>